<dbReference type="InterPro" id="IPR058625">
    <property type="entry name" value="MdtA-like_BSH"/>
</dbReference>
<proteinExistence type="inferred from homology"/>
<dbReference type="Pfam" id="PF25917">
    <property type="entry name" value="BSH_RND"/>
    <property type="match status" value="1"/>
</dbReference>
<keyword evidence="2" id="KW-0813">Transport</keyword>
<dbReference type="EMBL" id="CP045652">
    <property type="protein sequence ID" value="QGA26675.1"/>
    <property type="molecule type" value="Genomic_DNA"/>
</dbReference>
<keyword evidence="5" id="KW-0732">Signal</keyword>
<feature type="chain" id="PRO_5024898116" evidence="5">
    <location>
        <begin position="27"/>
        <end position="408"/>
    </location>
</feature>
<evidence type="ECO:0000256" key="5">
    <source>
        <dbReference type="SAM" id="SignalP"/>
    </source>
</evidence>
<dbReference type="Gene3D" id="2.40.50.100">
    <property type="match status" value="1"/>
</dbReference>
<organism evidence="7 8">
    <name type="scientific">Sphingobacterium zhuxiongii</name>
    <dbReference type="NCBI Taxonomy" id="2662364"/>
    <lineage>
        <taxon>Bacteria</taxon>
        <taxon>Pseudomonadati</taxon>
        <taxon>Bacteroidota</taxon>
        <taxon>Sphingobacteriia</taxon>
        <taxon>Sphingobacteriales</taxon>
        <taxon>Sphingobacteriaceae</taxon>
        <taxon>Sphingobacterium</taxon>
    </lineage>
</organism>
<protein>
    <submittedName>
        <fullName evidence="7">Efflux RND transporter periplasmic adaptor subunit</fullName>
    </submittedName>
</protein>
<reference evidence="7 8" key="1">
    <citation type="submission" date="2019-10" db="EMBL/GenBank/DDBJ databases">
        <authorList>
            <person name="Dong K."/>
        </authorList>
    </citation>
    <scope>NUCLEOTIDE SEQUENCE [LARGE SCALE GENOMIC DNA]</scope>
    <source>
        <strain evidence="8">dk4302</strain>
    </source>
</reference>
<accession>A0A5Q0Q9Q2</accession>
<dbReference type="AlphaFoldDB" id="A0A5Q0Q9Q2"/>
<feature type="region of interest" description="Disordered" evidence="4">
    <location>
        <begin position="32"/>
        <end position="51"/>
    </location>
</feature>
<dbReference type="RefSeq" id="WP_153511525.1">
    <property type="nucleotide sequence ID" value="NZ_CP045652.1"/>
</dbReference>
<evidence type="ECO:0000313" key="8">
    <source>
        <dbReference type="Proteomes" id="UP000326921"/>
    </source>
</evidence>
<keyword evidence="3" id="KW-0175">Coiled coil</keyword>
<dbReference type="Gene3D" id="2.40.30.170">
    <property type="match status" value="1"/>
</dbReference>
<dbReference type="GO" id="GO:0015679">
    <property type="term" value="P:plasma membrane copper ion transport"/>
    <property type="evidence" value="ECO:0007669"/>
    <property type="project" value="TreeGrafter"/>
</dbReference>
<keyword evidence="8" id="KW-1185">Reference proteome</keyword>
<sequence length="408" mass="44611">MSIPVKTYIKCLFIALSLSLCLTCNNQPTAQEEAHSEGDGHDHGHDHAAEEAGHGGNIAEISPEQFKTVGITYTQVSSRDLENKLQFNGSLIIPNEKKATINSVYSGTISKLYIKQGDFVKQGQTIASISNPEYIQVQENYSSVMSQIDFASKEVDRQKILNQGQAGSLRNLQNAESQLKSLRAQQQSLRKQLQLMGISPAQVVNGNLINSIAVRSPLSGYITQLNSSIGNFVDPSVSIATVEDNNNILLQINMFEKELPMVKVGQEIEFTLANNSAESYQAKIIMINKSLDANRTIPVHAQILSSKQHLAEGMQAVAYIHAGSSLQQSLPVEAIVNEEGKDYIFVDRGFDKTEGVYKFEKIEVHRGITDANYAAVTSTKALKPEDKVVSSGAFFVNAVLSGSEGHEH</sequence>
<dbReference type="PANTHER" id="PTHR30097:SF4">
    <property type="entry name" value="SLR6042 PROTEIN"/>
    <property type="match status" value="1"/>
</dbReference>
<dbReference type="Gene3D" id="2.40.420.20">
    <property type="match status" value="1"/>
</dbReference>
<feature type="domain" description="Multidrug resistance protein MdtA-like barrel-sandwich hybrid" evidence="6">
    <location>
        <begin position="98"/>
        <end position="235"/>
    </location>
</feature>
<dbReference type="GO" id="GO:0060003">
    <property type="term" value="P:copper ion export"/>
    <property type="evidence" value="ECO:0007669"/>
    <property type="project" value="TreeGrafter"/>
</dbReference>
<dbReference type="InterPro" id="IPR006143">
    <property type="entry name" value="RND_pump_MFP"/>
</dbReference>
<evidence type="ECO:0000256" key="4">
    <source>
        <dbReference type="SAM" id="MobiDB-lite"/>
    </source>
</evidence>
<dbReference type="PANTHER" id="PTHR30097">
    <property type="entry name" value="CATION EFFLUX SYSTEM PROTEIN CUSB"/>
    <property type="match status" value="1"/>
</dbReference>
<name>A0A5Q0Q9Q2_9SPHI</name>
<dbReference type="GO" id="GO:0022857">
    <property type="term" value="F:transmembrane transporter activity"/>
    <property type="evidence" value="ECO:0007669"/>
    <property type="project" value="InterPro"/>
</dbReference>
<feature type="coiled-coil region" evidence="3">
    <location>
        <begin position="165"/>
        <end position="192"/>
    </location>
</feature>
<evidence type="ECO:0000256" key="3">
    <source>
        <dbReference type="SAM" id="Coils"/>
    </source>
</evidence>
<dbReference type="Proteomes" id="UP000326921">
    <property type="component" value="Chromosome"/>
</dbReference>
<evidence type="ECO:0000259" key="6">
    <source>
        <dbReference type="Pfam" id="PF25917"/>
    </source>
</evidence>
<dbReference type="KEGG" id="sphe:GFH32_10200"/>
<feature type="signal peptide" evidence="5">
    <location>
        <begin position="1"/>
        <end position="26"/>
    </location>
</feature>
<gene>
    <name evidence="7" type="ORF">GFH32_10200</name>
</gene>
<dbReference type="SUPFAM" id="SSF111369">
    <property type="entry name" value="HlyD-like secretion proteins"/>
    <property type="match status" value="1"/>
</dbReference>
<evidence type="ECO:0000256" key="2">
    <source>
        <dbReference type="ARBA" id="ARBA00022448"/>
    </source>
</evidence>
<evidence type="ECO:0000256" key="1">
    <source>
        <dbReference type="ARBA" id="ARBA00009477"/>
    </source>
</evidence>
<dbReference type="InterPro" id="IPR051909">
    <property type="entry name" value="MFP_Cation_Efflux"/>
</dbReference>
<comment type="similarity">
    <text evidence="1">Belongs to the membrane fusion protein (MFP) (TC 8.A.1) family.</text>
</comment>
<evidence type="ECO:0000313" key="7">
    <source>
        <dbReference type="EMBL" id="QGA26675.1"/>
    </source>
</evidence>
<dbReference type="NCBIfam" id="TIGR01730">
    <property type="entry name" value="RND_mfp"/>
    <property type="match status" value="1"/>
</dbReference>
<dbReference type="GO" id="GO:0030313">
    <property type="term" value="C:cell envelope"/>
    <property type="evidence" value="ECO:0007669"/>
    <property type="project" value="TreeGrafter"/>
</dbReference>
<dbReference type="GO" id="GO:0016020">
    <property type="term" value="C:membrane"/>
    <property type="evidence" value="ECO:0007669"/>
    <property type="project" value="InterPro"/>
</dbReference>